<evidence type="ECO:0000259" key="3">
    <source>
        <dbReference type="PROSITE" id="PS50020"/>
    </source>
</evidence>
<feature type="non-terminal residue" evidence="4">
    <location>
        <position position="1"/>
    </location>
</feature>
<feature type="region of interest" description="Disordered" evidence="1">
    <location>
        <begin position="543"/>
        <end position="569"/>
    </location>
</feature>
<dbReference type="InterPro" id="IPR009030">
    <property type="entry name" value="Growth_fac_rcpt_cys_sf"/>
</dbReference>
<feature type="compositionally biased region" description="Acidic residues" evidence="1">
    <location>
        <begin position="701"/>
        <end position="714"/>
    </location>
</feature>
<dbReference type="EMBL" id="BRXZ01001244">
    <property type="protein sequence ID" value="GMH66364.1"/>
    <property type="molecule type" value="Genomic_DNA"/>
</dbReference>
<dbReference type="PROSITE" id="PS50020">
    <property type="entry name" value="WW_DOMAIN_2"/>
    <property type="match status" value="2"/>
</dbReference>
<protein>
    <recommendedName>
        <fullName evidence="3">WW domain-containing protein</fullName>
    </recommendedName>
</protein>
<dbReference type="InterPro" id="IPR036020">
    <property type="entry name" value="WW_dom_sf"/>
</dbReference>
<feature type="domain" description="WW" evidence="3">
    <location>
        <begin position="709"/>
        <end position="742"/>
    </location>
</feature>
<dbReference type="GO" id="GO:0016020">
    <property type="term" value="C:membrane"/>
    <property type="evidence" value="ECO:0007669"/>
    <property type="project" value="TreeGrafter"/>
</dbReference>
<dbReference type="SUPFAM" id="SSF57184">
    <property type="entry name" value="Growth factor receptor domain"/>
    <property type="match status" value="1"/>
</dbReference>
<keyword evidence="2" id="KW-0472">Membrane</keyword>
<feature type="compositionally biased region" description="Pro residues" evidence="1">
    <location>
        <begin position="793"/>
        <end position="805"/>
    </location>
</feature>
<dbReference type="SMART" id="SM01411">
    <property type="entry name" value="Ephrin_rec_like"/>
    <property type="match status" value="3"/>
</dbReference>
<organism evidence="4 5">
    <name type="scientific">Triparma retinervis</name>
    <dbReference type="NCBI Taxonomy" id="2557542"/>
    <lineage>
        <taxon>Eukaryota</taxon>
        <taxon>Sar</taxon>
        <taxon>Stramenopiles</taxon>
        <taxon>Ochrophyta</taxon>
        <taxon>Bolidophyceae</taxon>
        <taxon>Parmales</taxon>
        <taxon>Triparmaceae</taxon>
        <taxon>Triparma</taxon>
    </lineage>
</organism>
<dbReference type="Proteomes" id="UP001165082">
    <property type="component" value="Unassembled WGS sequence"/>
</dbReference>
<feature type="compositionally biased region" description="Polar residues" evidence="1">
    <location>
        <begin position="680"/>
        <end position="700"/>
    </location>
</feature>
<dbReference type="CDD" id="cd00201">
    <property type="entry name" value="WW"/>
    <property type="match status" value="2"/>
</dbReference>
<dbReference type="InterPro" id="IPR039181">
    <property type="entry name" value="Elapor1/2"/>
</dbReference>
<proteinExistence type="predicted"/>
<evidence type="ECO:0000313" key="5">
    <source>
        <dbReference type="Proteomes" id="UP001165082"/>
    </source>
</evidence>
<feature type="region of interest" description="Disordered" evidence="1">
    <location>
        <begin position="646"/>
        <end position="810"/>
    </location>
</feature>
<dbReference type="AlphaFoldDB" id="A0A9W7E352"/>
<name>A0A9W7E352_9STRA</name>
<feature type="transmembrane region" description="Helical" evidence="2">
    <location>
        <begin position="596"/>
        <end position="616"/>
    </location>
</feature>
<keyword evidence="2" id="KW-1133">Transmembrane helix</keyword>
<evidence type="ECO:0000313" key="4">
    <source>
        <dbReference type="EMBL" id="GMH66364.1"/>
    </source>
</evidence>
<accession>A0A9W7E352</accession>
<dbReference type="PANTHER" id="PTHR22727:SF15">
    <property type="entry name" value="MRH DOMAIN-CONTAINING PROTEIN"/>
    <property type="match status" value="1"/>
</dbReference>
<sequence>ASSCVACVAGTYSGEGAAACTPCGSGKWSADEATSCTDCASGKFRLASPSGCADCPGGTYTDSDGASACSPCDPGNSASPGSTSCTLCQPGRYSLIPSDSCSQCSAGKYSFTEGATSCSGCSRGKYSTEGSSGCTDCPPNTNSVEESGSCYDLAGDFTTCPNHPIEGHVVDNKCKYLFEGAWKSVDEDEPSPFGTRCDGYSLCEHTSSTLEDEYWISCVECEEGKVAVGYNSATQVRGNCSSPSHYPQKCVDSSSFSTCPSDALKEDSCHYFFRGKWKDVGGGDASTFSDSCCAPGMLQYTKSRLDGEDGMGAEGLPDAGLPPGGESLCGHGEAISYCYDPQEFSTCPSAGSTAENLLIDCNYLGVDGGSVRGGESSPFLNTCDEYELVRMQEGGILDQGSEFVIACTACKAGYQPGEFGFEDGSRYIGTCYTEVGPGADGDFSTCNVGGVNYGKDVTCTYLSGPSGDAWASVPWGSSAPATMSDGCQSFTVCTTNTTETSIEYHLMCDACKSNHQATNMNSVIRFDGCGVFNQYPTVCALEGDRTPSPTAPPTGAPSPSTYAPTPSPTVDEANVIEQVDGFLTWLSKLAADHLEVFMLGIAALVIALGVCVYKCYERDKLKQLERWEEEGGRSMWSFDMESITSAERGESFRETSIQPGGERGGRSSRSSRRTSGKFGRQSTQELPLMRNSSRMTGQQNYEEDDSEAGAEADDWVERLDPNGKKFYEHKKTRRATWTDRAPRSPPPPPGGAFNPMREDDGSAPPVRKNGLERTRSNTRGANDVPVLAKKPKVPSPPSAPNPPPMGWNRAIDKKGREYFWEVETGRTVWSRDECN</sequence>
<evidence type="ECO:0000256" key="1">
    <source>
        <dbReference type="SAM" id="MobiDB-lite"/>
    </source>
</evidence>
<keyword evidence="2" id="KW-0812">Transmembrane</keyword>
<dbReference type="SMART" id="SM00456">
    <property type="entry name" value="WW"/>
    <property type="match status" value="2"/>
</dbReference>
<dbReference type="InterPro" id="IPR001202">
    <property type="entry name" value="WW_dom"/>
</dbReference>
<comment type="caution">
    <text evidence="4">The sequence shown here is derived from an EMBL/GenBank/DDBJ whole genome shotgun (WGS) entry which is preliminary data.</text>
</comment>
<reference evidence="4" key="1">
    <citation type="submission" date="2022-07" db="EMBL/GenBank/DDBJ databases">
        <title>Genome analysis of Parmales, a sister group of diatoms, reveals the evolutionary specialization of diatoms from phago-mixotrophs to photoautotrophs.</title>
        <authorList>
            <person name="Ban H."/>
            <person name="Sato S."/>
            <person name="Yoshikawa S."/>
            <person name="Kazumasa Y."/>
            <person name="Nakamura Y."/>
            <person name="Ichinomiya M."/>
            <person name="Saitoh K."/>
            <person name="Sato N."/>
            <person name="Blanc-Mathieu R."/>
            <person name="Endo H."/>
            <person name="Kuwata A."/>
            <person name="Ogata H."/>
        </authorList>
    </citation>
    <scope>NUCLEOTIDE SEQUENCE</scope>
</reference>
<dbReference type="Gene3D" id="2.20.70.10">
    <property type="match status" value="1"/>
</dbReference>
<feature type="domain" description="WW" evidence="3">
    <location>
        <begin position="801"/>
        <end position="834"/>
    </location>
</feature>
<keyword evidence="5" id="KW-1185">Reference proteome</keyword>
<dbReference type="Gene3D" id="2.10.50.10">
    <property type="entry name" value="Tumor Necrosis Factor Receptor, subunit A, domain 2"/>
    <property type="match status" value="2"/>
</dbReference>
<evidence type="ECO:0000256" key="2">
    <source>
        <dbReference type="SAM" id="Phobius"/>
    </source>
</evidence>
<feature type="compositionally biased region" description="Basic and acidic residues" evidence="1">
    <location>
        <begin position="715"/>
        <end position="726"/>
    </location>
</feature>
<dbReference type="OrthoDB" id="195103at2759"/>
<dbReference type="PANTHER" id="PTHR22727">
    <property type="entry name" value="PROTEIN CBG13728"/>
    <property type="match status" value="1"/>
</dbReference>
<dbReference type="SUPFAM" id="SSF51045">
    <property type="entry name" value="WW domain"/>
    <property type="match status" value="1"/>
</dbReference>
<gene>
    <name evidence="4" type="ORF">TrRE_jg8523</name>
</gene>